<protein>
    <submittedName>
        <fullName evidence="1">Uncharacterized protein</fullName>
    </submittedName>
</protein>
<evidence type="ECO:0000313" key="1">
    <source>
        <dbReference type="EMBL" id="JAH14006.1"/>
    </source>
</evidence>
<reference evidence="1" key="2">
    <citation type="journal article" date="2015" name="Fish Shellfish Immunol.">
        <title>Early steps in the European eel (Anguilla anguilla)-Vibrio vulnificus interaction in the gills: Role of the RtxA13 toxin.</title>
        <authorList>
            <person name="Callol A."/>
            <person name="Pajuelo D."/>
            <person name="Ebbesson L."/>
            <person name="Teles M."/>
            <person name="MacKenzie S."/>
            <person name="Amaro C."/>
        </authorList>
    </citation>
    <scope>NUCLEOTIDE SEQUENCE</scope>
</reference>
<organism evidence="1">
    <name type="scientific">Anguilla anguilla</name>
    <name type="common">European freshwater eel</name>
    <name type="synonym">Muraena anguilla</name>
    <dbReference type="NCBI Taxonomy" id="7936"/>
    <lineage>
        <taxon>Eukaryota</taxon>
        <taxon>Metazoa</taxon>
        <taxon>Chordata</taxon>
        <taxon>Craniata</taxon>
        <taxon>Vertebrata</taxon>
        <taxon>Euteleostomi</taxon>
        <taxon>Actinopterygii</taxon>
        <taxon>Neopterygii</taxon>
        <taxon>Teleostei</taxon>
        <taxon>Anguilliformes</taxon>
        <taxon>Anguillidae</taxon>
        <taxon>Anguilla</taxon>
    </lineage>
</organism>
<dbReference type="AlphaFoldDB" id="A0A0E9QAV3"/>
<name>A0A0E9QAV3_ANGAN</name>
<accession>A0A0E9QAV3</accession>
<reference evidence="1" key="1">
    <citation type="submission" date="2014-11" db="EMBL/GenBank/DDBJ databases">
        <authorList>
            <person name="Amaro Gonzalez C."/>
        </authorList>
    </citation>
    <scope>NUCLEOTIDE SEQUENCE</scope>
</reference>
<sequence length="39" mass="4497">MSLFSLKTREVEAILMLLHFLPCVFIVCHCNSCEAVHVY</sequence>
<dbReference type="EMBL" id="GBXM01094571">
    <property type="protein sequence ID" value="JAH14006.1"/>
    <property type="molecule type" value="Transcribed_RNA"/>
</dbReference>
<proteinExistence type="predicted"/>